<feature type="region of interest" description="Disordered" evidence="1">
    <location>
        <begin position="179"/>
        <end position="210"/>
    </location>
</feature>
<feature type="chain" id="PRO_5041429482" evidence="2">
    <location>
        <begin position="28"/>
        <end position="1165"/>
    </location>
</feature>
<evidence type="ECO:0000313" key="3">
    <source>
        <dbReference type="EMBL" id="MCM2678714.1"/>
    </source>
</evidence>
<dbReference type="AlphaFoldDB" id="A0AA42B6J0"/>
<evidence type="ECO:0000313" key="4">
    <source>
        <dbReference type="Proteomes" id="UP001165393"/>
    </source>
</evidence>
<dbReference type="PROSITE" id="PS51257">
    <property type="entry name" value="PROKAR_LIPOPROTEIN"/>
    <property type="match status" value="1"/>
</dbReference>
<sequence>MKFIMKRTRLSLSVLCVPLAISGCGQELDSANIDQNPDNTPEIVQFITNSRFVEDTAYVGEGTTRLVTGSPIAADNEYLMQSLPIIDLSEDGLAHVYVQSVKNVTATELDPRVLAASNAVIANEAQCELDKSDESLGVPVTDPETGEPVLDENGEPVLEFPALDYLCTETEYYACTAELPTTPEPDPELGEDEVTEPTDGEIEEPTEPEEDVATCKAYDGVLFAHFSLNDKGQIENLYDESASGEEGDMPYMDGFTIPLSAEEGLTIKRREDIRPLESYLNENGEIVPGATDVTDWNLLSYKFIQSYTKDREYVGGVEEGMPGYDFTSGEAKMPQMSAIVTRLKLPDISDDEQGLYVGGQVPEVSQIWGQVFHAVLNVGGKESEFIAQTATRQSDLNPQPTYLPEDTTYRKPGRAVEVQMAALSGFNTQFPIRVSKEHYELDFKLEYAINKVTDSDYVEILSSSEDVAMNHCLDDNDQTICLRQGQTLYLRMTPPEPAPDDLGNDAYYEKTYSVKVEGGIFAGSSGDSEFEDSFALTTYPVWYVPGPDVEVSYPLAHSGTYAETISLRGRAEISEDMYLYTPNDMAPAEEVKLTKVKVYRLSSRDEEIGPDTVLVREVNFSSTMELSQLDEALIHVGDGVYEWDINDIPLSYDGLDAYTTNHLAVVVESNLSREWEGETIYGTSLPQVLDVDRIGEDTLPEDATFPIEQVTVMAIKNLRDITLDSRSNRFYFTDSTAYIDKGEIDLKTPVVWQMPMPSSNATASAPICAFRVKTNKSVANGFGAIQFNHGKPDVGGLMLHIHNNRAKWRYVSDDLVIGGVEGALEEDNTVNVSGRTDNARSAAYDKNGRFFYFNMMDRTYLGLPVIDPKQKGFFGMVEMLTETNAETGLNTWSGFWWQDKEDAYYPAIGHEYTDYSLYNNGVASDVMTFETLATNADGTPLMIEKLKDNGEPVMTIALSSSGELMYDEDGNLMTQPVMVQDTSYDEWAITLDVADPLKDNAFGQEDNWGEILVRKVDIIDVEEGVTPSYDRDRSWELLKLKDKNGLVIRLINATAIAIHDRYQKAYIYEKSTNRILQFNISNLPETQTLILDQVLVDGATSQIPLGAIHNLVIEPGIDAIIAVDKANNALLTIDPLNGDISYLLKTKMEFNASFVKDTDNICEQQ</sequence>
<proteinExistence type="predicted"/>
<evidence type="ECO:0000256" key="2">
    <source>
        <dbReference type="SAM" id="SignalP"/>
    </source>
</evidence>
<feature type="compositionally biased region" description="Acidic residues" evidence="1">
    <location>
        <begin position="185"/>
        <end position="210"/>
    </location>
</feature>
<reference evidence="3 4" key="1">
    <citation type="journal article" date="2013" name="Antonie Van Leeuwenhoek">
        <title>Echinimonas agarilytica gen. nov., sp. nov., a new gammaproteobacterium isolated from the sea urchin Strongylocentrotus intermedius.</title>
        <authorList>
            <person name="Nedashkovskaya O.I."/>
            <person name="Stenkova A.M."/>
            <person name="Zhukova N.V."/>
            <person name="Van Trappen S."/>
            <person name="Lee J.S."/>
            <person name="Kim S.B."/>
        </authorList>
    </citation>
    <scope>NUCLEOTIDE SEQUENCE [LARGE SCALE GENOMIC DNA]</scope>
    <source>
        <strain evidence="3 4">KMM 6351</strain>
    </source>
</reference>
<evidence type="ECO:0000256" key="1">
    <source>
        <dbReference type="SAM" id="MobiDB-lite"/>
    </source>
</evidence>
<feature type="signal peptide" evidence="2">
    <location>
        <begin position="1"/>
        <end position="27"/>
    </location>
</feature>
<dbReference type="RefSeq" id="WP_251260074.1">
    <property type="nucleotide sequence ID" value="NZ_JAMQGP010000001.1"/>
</dbReference>
<dbReference type="Proteomes" id="UP001165393">
    <property type="component" value="Unassembled WGS sequence"/>
</dbReference>
<keyword evidence="2" id="KW-0732">Signal</keyword>
<comment type="caution">
    <text evidence="3">The sequence shown here is derived from an EMBL/GenBank/DDBJ whole genome shotgun (WGS) entry which is preliminary data.</text>
</comment>
<gene>
    <name evidence="3" type="ORF">NAF29_03380</name>
</gene>
<keyword evidence="4" id="KW-1185">Reference proteome</keyword>
<protein>
    <submittedName>
        <fullName evidence="3">Uncharacterized protein</fullName>
    </submittedName>
</protein>
<organism evidence="3 4">
    <name type="scientific">Echinimonas agarilytica</name>
    <dbReference type="NCBI Taxonomy" id="1215918"/>
    <lineage>
        <taxon>Bacteria</taxon>
        <taxon>Pseudomonadati</taxon>
        <taxon>Pseudomonadota</taxon>
        <taxon>Gammaproteobacteria</taxon>
        <taxon>Alteromonadales</taxon>
        <taxon>Echinimonadaceae</taxon>
        <taxon>Echinimonas</taxon>
    </lineage>
</organism>
<accession>A0AA42B6J0</accession>
<dbReference type="EMBL" id="JAMQGP010000001">
    <property type="protein sequence ID" value="MCM2678714.1"/>
    <property type="molecule type" value="Genomic_DNA"/>
</dbReference>
<name>A0AA42B6J0_9GAMM</name>